<proteinExistence type="predicted"/>
<dbReference type="AlphaFoldDB" id="X1P6I4"/>
<evidence type="ECO:0000313" key="1">
    <source>
        <dbReference type="EMBL" id="GAI26519.1"/>
    </source>
</evidence>
<protein>
    <submittedName>
        <fullName evidence="1">Uncharacterized protein</fullName>
    </submittedName>
</protein>
<organism evidence="1">
    <name type="scientific">marine sediment metagenome</name>
    <dbReference type="NCBI Taxonomy" id="412755"/>
    <lineage>
        <taxon>unclassified sequences</taxon>
        <taxon>metagenomes</taxon>
        <taxon>ecological metagenomes</taxon>
    </lineage>
</organism>
<sequence>MNKPDFWPANPYPEDIFPMKREDYPKLVPDDHQRGALSGMLGRHFWEVGSDMIWKALQEALESGEWPK</sequence>
<dbReference type="EMBL" id="BARV01023008">
    <property type="protein sequence ID" value="GAI26519.1"/>
    <property type="molecule type" value="Genomic_DNA"/>
</dbReference>
<accession>X1P6I4</accession>
<comment type="caution">
    <text evidence="1">The sequence shown here is derived from an EMBL/GenBank/DDBJ whole genome shotgun (WGS) entry which is preliminary data.</text>
</comment>
<reference evidence="1" key="1">
    <citation type="journal article" date="2014" name="Front. Microbiol.">
        <title>High frequency of phylogenetically diverse reductive dehalogenase-homologous genes in deep subseafloor sedimentary metagenomes.</title>
        <authorList>
            <person name="Kawai M."/>
            <person name="Futagami T."/>
            <person name="Toyoda A."/>
            <person name="Takaki Y."/>
            <person name="Nishi S."/>
            <person name="Hori S."/>
            <person name="Arai W."/>
            <person name="Tsubouchi T."/>
            <person name="Morono Y."/>
            <person name="Uchiyama I."/>
            <person name="Ito T."/>
            <person name="Fujiyama A."/>
            <person name="Inagaki F."/>
            <person name="Takami H."/>
        </authorList>
    </citation>
    <scope>NUCLEOTIDE SEQUENCE</scope>
    <source>
        <strain evidence="1">Expedition CK06-06</strain>
    </source>
</reference>
<name>X1P6I4_9ZZZZ</name>
<gene>
    <name evidence="1" type="ORF">S06H3_37823</name>
</gene>